<dbReference type="PANTHER" id="PTHR30069:SF46">
    <property type="entry name" value="OAR PROTEIN"/>
    <property type="match status" value="1"/>
</dbReference>
<dbReference type="AlphaFoldDB" id="A0A7S7NPF7"/>
<dbReference type="GO" id="GO:0009279">
    <property type="term" value="C:cell outer membrane"/>
    <property type="evidence" value="ECO:0007669"/>
    <property type="project" value="UniProtKB-SubCell"/>
</dbReference>
<evidence type="ECO:0000256" key="3">
    <source>
        <dbReference type="ARBA" id="ARBA00022452"/>
    </source>
</evidence>
<evidence type="ECO:0000256" key="6">
    <source>
        <dbReference type="ARBA" id="ARBA00023237"/>
    </source>
</evidence>
<evidence type="ECO:0000256" key="4">
    <source>
        <dbReference type="ARBA" id="ARBA00022692"/>
    </source>
</evidence>
<keyword evidence="6" id="KW-0998">Cell outer membrane</keyword>
<dbReference type="Pfam" id="PF25183">
    <property type="entry name" value="OMP_b-brl_4"/>
    <property type="match status" value="1"/>
</dbReference>
<keyword evidence="3" id="KW-1134">Transmembrane beta strand</keyword>
<feature type="chain" id="PRO_5032275357" evidence="7">
    <location>
        <begin position="22"/>
        <end position="1135"/>
    </location>
</feature>
<dbReference type="Gene3D" id="2.40.170.20">
    <property type="entry name" value="TonB-dependent receptor, beta-barrel domain"/>
    <property type="match status" value="1"/>
</dbReference>
<evidence type="ECO:0000259" key="8">
    <source>
        <dbReference type="Pfam" id="PF25183"/>
    </source>
</evidence>
<evidence type="ECO:0000256" key="2">
    <source>
        <dbReference type="ARBA" id="ARBA00022448"/>
    </source>
</evidence>
<proteinExistence type="predicted"/>
<evidence type="ECO:0000256" key="5">
    <source>
        <dbReference type="ARBA" id="ARBA00023136"/>
    </source>
</evidence>
<evidence type="ECO:0000313" key="10">
    <source>
        <dbReference type="Proteomes" id="UP000593892"/>
    </source>
</evidence>
<dbReference type="Gene3D" id="2.60.40.1120">
    <property type="entry name" value="Carboxypeptidase-like, regulatory domain"/>
    <property type="match status" value="1"/>
</dbReference>
<keyword evidence="10" id="KW-1185">Reference proteome</keyword>
<reference evidence="9 10" key="1">
    <citation type="submission" date="2020-10" db="EMBL/GenBank/DDBJ databases">
        <title>Complete genome sequence of Paludibaculum fermentans P105T, a facultatively anaerobic acidobacterium capable of dissimilatory Fe(III) reduction.</title>
        <authorList>
            <person name="Dedysh S.N."/>
            <person name="Beletsky A.V."/>
            <person name="Kulichevskaya I.S."/>
            <person name="Mardanov A.V."/>
            <person name="Ravin N.V."/>
        </authorList>
    </citation>
    <scope>NUCLEOTIDE SEQUENCE [LARGE SCALE GENOMIC DNA]</scope>
    <source>
        <strain evidence="9 10">P105</strain>
    </source>
</reference>
<keyword evidence="7" id="KW-0732">Signal</keyword>
<feature type="domain" description="TonB-dependent transporter Oar-like beta-barrel" evidence="8">
    <location>
        <begin position="238"/>
        <end position="1128"/>
    </location>
</feature>
<protein>
    <submittedName>
        <fullName evidence="9">TonB-dependent receptor</fullName>
    </submittedName>
</protein>
<dbReference type="InterPro" id="IPR039426">
    <property type="entry name" value="TonB-dep_rcpt-like"/>
</dbReference>
<keyword evidence="9" id="KW-0675">Receptor</keyword>
<evidence type="ECO:0000313" key="9">
    <source>
        <dbReference type="EMBL" id="QOY87304.1"/>
    </source>
</evidence>
<feature type="signal peptide" evidence="7">
    <location>
        <begin position="1"/>
        <end position="21"/>
    </location>
</feature>
<dbReference type="SUPFAM" id="SSF56935">
    <property type="entry name" value="Porins"/>
    <property type="match status" value="1"/>
</dbReference>
<comment type="subcellular location">
    <subcellularLocation>
        <location evidence="1">Cell outer membrane</location>
        <topology evidence="1">Multi-pass membrane protein</topology>
    </subcellularLocation>
</comment>
<dbReference type="KEGG" id="pfer:IRI77_31825"/>
<evidence type="ECO:0000256" key="7">
    <source>
        <dbReference type="SAM" id="SignalP"/>
    </source>
</evidence>
<dbReference type="EMBL" id="CP063849">
    <property type="protein sequence ID" value="QOY87304.1"/>
    <property type="molecule type" value="Genomic_DNA"/>
</dbReference>
<keyword evidence="2" id="KW-0813">Transport</keyword>
<keyword evidence="5" id="KW-0472">Membrane</keyword>
<dbReference type="InterPro" id="IPR057601">
    <property type="entry name" value="Oar-like_b-barrel"/>
</dbReference>
<gene>
    <name evidence="9" type="ORF">IRI77_31825</name>
</gene>
<accession>A0A7S7NPF7</accession>
<sequence length="1135" mass="122002">MKKNALLLVVSLLACFTPAWPQTATGTIIGTVTDGSGAVVANANVTVTNVGTSSKLEVVTNAEGDYTAPLLPPGNYAVAVAAPGFKAFSQTGIRVQIQQQARVDVALQVGAVSESVQVKGDAAVVEATSSSVGKVVDNKRIADLPLNTRNVYSLVNLTPGLAGSIGNAHNGVSFSVNGARGGTFDVLVDGSSAAFPTVNGFAGVSVFPSVDAVAEFKLQAQNFPAEFGRSMTAVLNLVYKSGGNNFHGGAFEFLRNSVLDANNYYANQRGVGLSSFKRNQFGGNLGGPILRNKLFFLTAFEGLRERSFSDRLTTVPTALERAGDFSQTRATATQGITIFDPFTTRSNPSGSGSIRDAFPGNLIPSNRWDAVARNVIKYYPTPNLAGDSIGRNNFYGTGSAQFNTDNFDVRVDHNLTDRQRLFGRFSYRRYFNGPPQLFPGATGIAEGRINNNDFGRNVVVDYTNTVTPTALLNLRVSFARNRFLYDNQGLDFVPSSLGLPTALDSAVDRLMFPRFDVSTQTSLGGGDHRQSGFNNYGLAGSFTKLSGNHTLKAGYEGRMLRINVWEARAAGTFGFTAAMTQGPNPAVSSSSAGFGFASFLLGAGTSGNFYQNWKNVAANSFYHAFYVQDDWRITRKLTLNLGLRYDFDTPRTERFNRMSWFDPSLASPLANVNGYANLTGALRFVGAGGNGRSQYSGDYNNFAPRLGVAYQINNKTAVRAGFAQLFGPSTLAAQGTVGPYGFRVETTWITSLDGFTPLNLLNNPFPGGFPPVPGSSLGARTALGSNLDAPLSNTNTPYTLQYNLTVQHELPGAVLLEVAYVGNRGRQLSRGGEGGFTLNQLNPSYLSLGSQLNQLVDNPFFGQPNVGGVIANRQVARAQLLRPYPQYGSIYPLFSQGATSDYNAMQATFSKRYSKGVTFEGSYTWAKAMDTGTSYQNSYDVLGSRSISSVDVPHRLVFGGVYELPVGRGRRFGTGMSRAFDAVIGGWQVNGIYTLQSGNPLGISANGTAALFSEAARANNNGQRASLSGDAHARLDRWFDTSVFSQPAPYTLGNLSPLIADLRNHHTNNLDLSVFKQFKLTEKFSLQFRAEAFNSLNRVRFASPNTNVNGGANFGKVTAQANDPRQLQFGLKLLF</sequence>
<evidence type="ECO:0000256" key="1">
    <source>
        <dbReference type="ARBA" id="ARBA00004571"/>
    </source>
</evidence>
<dbReference type="SUPFAM" id="SSF49464">
    <property type="entry name" value="Carboxypeptidase regulatory domain-like"/>
    <property type="match status" value="1"/>
</dbReference>
<dbReference type="GO" id="GO:0015344">
    <property type="term" value="F:siderophore uptake transmembrane transporter activity"/>
    <property type="evidence" value="ECO:0007669"/>
    <property type="project" value="TreeGrafter"/>
</dbReference>
<organism evidence="9 10">
    <name type="scientific">Paludibaculum fermentans</name>
    <dbReference type="NCBI Taxonomy" id="1473598"/>
    <lineage>
        <taxon>Bacteria</taxon>
        <taxon>Pseudomonadati</taxon>
        <taxon>Acidobacteriota</taxon>
        <taxon>Terriglobia</taxon>
        <taxon>Bryobacterales</taxon>
        <taxon>Bryobacteraceae</taxon>
        <taxon>Paludibaculum</taxon>
    </lineage>
</organism>
<keyword evidence="4" id="KW-0812">Transmembrane</keyword>
<dbReference type="InterPro" id="IPR036942">
    <property type="entry name" value="Beta-barrel_TonB_sf"/>
</dbReference>
<dbReference type="InterPro" id="IPR008969">
    <property type="entry name" value="CarboxyPept-like_regulatory"/>
</dbReference>
<dbReference type="RefSeq" id="WP_194448973.1">
    <property type="nucleotide sequence ID" value="NZ_CP063849.1"/>
</dbReference>
<dbReference type="PANTHER" id="PTHR30069">
    <property type="entry name" value="TONB-DEPENDENT OUTER MEMBRANE RECEPTOR"/>
    <property type="match status" value="1"/>
</dbReference>
<dbReference type="GO" id="GO:0044718">
    <property type="term" value="P:siderophore transmembrane transport"/>
    <property type="evidence" value="ECO:0007669"/>
    <property type="project" value="TreeGrafter"/>
</dbReference>
<dbReference type="Proteomes" id="UP000593892">
    <property type="component" value="Chromosome"/>
</dbReference>
<name>A0A7S7NPF7_PALFE</name>
<dbReference type="PROSITE" id="PS51257">
    <property type="entry name" value="PROKAR_LIPOPROTEIN"/>
    <property type="match status" value="1"/>
</dbReference>
<dbReference type="Pfam" id="PF13620">
    <property type="entry name" value="CarboxypepD_reg"/>
    <property type="match status" value="1"/>
</dbReference>